<organism evidence="2 3">
    <name type="scientific">Cryomyces minteri</name>
    <dbReference type="NCBI Taxonomy" id="331657"/>
    <lineage>
        <taxon>Eukaryota</taxon>
        <taxon>Fungi</taxon>
        <taxon>Dikarya</taxon>
        <taxon>Ascomycota</taxon>
        <taxon>Pezizomycotina</taxon>
        <taxon>Dothideomycetes</taxon>
        <taxon>Dothideomycetes incertae sedis</taxon>
        <taxon>Cryomyces</taxon>
    </lineage>
</organism>
<protein>
    <submittedName>
        <fullName evidence="2">Uncharacterized protein</fullName>
    </submittedName>
</protein>
<dbReference type="Proteomes" id="UP000308768">
    <property type="component" value="Unassembled WGS sequence"/>
</dbReference>
<keyword evidence="3" id="KW-1185">Reference proteome</keyword>
<dbReference type="OrthoDB" id="5352262at2759"/>
<dbReference type="EMBL" id="NAJN01000907">
    <property type="protein sequence ID" value="TKA67461.1"/>
    <property type="molecule type" value="Genomic_DNA"/>
</dbReference>
<gene>
    <name evidence="2" type="ORF">B0A49_09355</name>
</gene>
<proteinExistence type="predicted"/>
<dbReference type="AlphaFoldDB" id="A0A4U0WVW0"/>
<comment type="caution">
    <text evidence="2">The sequence shown here is derived from an EMBL/GenBank/DDBJ whole genome shotgun (WGS) entry which is preliminary data.</text>
</comment>
<reference evidence="2 3" key="1">
    <citation type="submission" date="2017-03" db="EMBL/GenBank/DDBJ databases">
        <title>Genomes of endolithic fungi from Antarctica.</title>
        <authorList>
            <person name="Coleine C."/>
            <person name="Masonjones S."/>
            <person name="Stajich J.E."/>
        </authorList>
    </citation>
    <scope>NUCLEOTIDE SEQUENCE [LARGE SCALE GENOMIC DNA]</scope>
    <source>
        <strain evidence="2 3">CCFEE 5187</strain>
    </source>
</reference>
<sequence>MFGRYTDNGLLTFDHLGDEQNAIPLCPSCHRAFDNVNDPGLAFIPTDLQYFIDFEKRDFKNRTDIARRLGHDQPRMTPTPQSYLEHQMNQGKLPRDACGGQYWRYTLRDYFPVNADKSFIPGFGPFKEPGLWHGAPMAALKRAFQVLGDPDVEGIPEEQMNALRELRKLYSKTVVLPTQMGPNPDGGGAVAVTERSNQRSGAASTDHEATNTGGGESGPSAPNAVGHEPPQGQMQTAPAANDAATTRKAVLSSTPPDSTDKPTARVLQQRSKTRPPRSSTHVRLLRFGAGSTTESNVLRYLTMLR</sequence>
<name>A0A4U0WVW0_9PEZI</name>
<feature type="compositionally biased region" description="Polar residues" evidence="1">
    <location>
        <begin position="194"/>
        <end position="203"/>
    </location>
</feature>
<evidence type="ECO:0000256" key="1">
    <source>
        <dbReference type="SAM" id="MobiDB-lite"/>
    </source>
</evidence>
<dbReference type="STRING" id="331657.A0A4U0WVW0"/>
<accession>A0A4U0WVW0</accession>
<evidence type="ECO:0000313" key="3">
    <source>
        <dbReference type="Proteomes" id="UP000308768"/>
    </source>
</evidence>
<evidence type="ECO:0000313" key="2">
    <source>
        <dbReference type="EMBL" id="TKA67461.1"/>
    </source>
</evidence>
<feature type="compositionally biased region" description="Polar residues" evidence="1">
    <location>
        <begin position="266"/>
        <end position="280"/>
    </location>
</feature>
<feature type="region of interest" description="Disordered" evidence="1">
    <location>
        <begin position="177"/>
        <end position="280"/>
    </location>
</feature>